<dbReference type="Proteomes" id="UP000745577">
    <property type="component" value="Unassembled WGS sequence"/>
</dbReference>
<name>A0A955L1B9_9BACT</name>
<dbReference type="PANTHER" id="PTHR36510">
    <property type="entry name" value="GLUTAMATE--CYSTEINE LIGASE 2-RELATED"/>
    <property type="match status" value="1"/>
</dbReference>
<reference evidence="1" key="1">
    <citation type="submission" date="2020-04" db="EMBL/GenBank/DDBJ databases">
        <authorList>
            <person name="Zhang T."/>
        </authorList>
    </citation>
    <scope>NUCLEOTIDE SEQUENCE</scope>
    <source>
        <strain evidence="1">HKST-UBA15</strain>
    </source>
</reference>
<proteinExistence type="predicted"/>
<dbReference type="Pfam" id="PF04107">
    <property type="entry name" value="GCS2"/>
    <property type="match status" value="1"/>
</dbReference>
<evidence type="ECO:0008006" key="3">
    <source>
        <dbReference type="Google" id="ProtNLM"/>
    </source>
</evidence>
<protein>
    <recommendedName>
        <fullName evidence="3">Glutamate--cysteine ligase</fullName>
    </recommendedName>
</protein>
<evidence type="ECO:0000313" key="2">
    <source>
        <dbReference type="Proteomes" id="UP000745577"/>
    </source>
</evidence>
<dbReference type="SUPFAM" id="SSF55931">
    <property type="entry name" value="Glutamine synthetase/guanido kinase"/>
    <property type="match status" value="1"/>
</dbReference>
<dbReference type="AlphaFoldDB" id="A0A955L1B9"/>
<sequence length="482" mass="54223">MDIQSEIFNIREQSPMTSTAQEIQSGKLFATAAERIIEQGGHFSDPRHGQVGIELENIVTDNEGRPVNAEERDRFIATAKTIVLESAFPVTLQQELGAAQIEINQGTDALFSLDNIEPGVVLTFFKQIDQFLLESTEHQRMKLLNLGFHPFADIRNVPRTNKPKYDLVPTHHDGNRLASSRTLQSDLNLLNEPDATVAALTNSLQFNISMPDVTTAIRAMNIMFQMTPQILAIGGNAGFAESVDTNWSDFRNQIWDKTHRTAAGQRVFLPEDFILSPEDLFLRMARFPLILEAPNSKAAFDIATGTNWLAAKLKFLCNDDLDINKLLLEFRPLSLQQTPEENAAMFLLTLGRLKLAMETNEPMFDEFDAVRVNGELAQRRGTQATLVTKRFTGSHWENSMVTGQEIRELEIHHASLGLSMTSDGNVPMSRYNAFRSFFEENIGVQNPTERLRAELGSSWETGSDSERREHIRDTLINSGIMR</sequence>
<accession>A0A955L1B9</accession>
<comment type="caution">
    <text evidence="1">The sequence shown here is derived from an EMBL/GenBank/DDBJ whole genome shotgun (WGS) entry which is preliminary data.</text>
</comment>
<dbReference type="Gene3D" id="3.30.590.20">
    <property type="match status" value="1"/>
</dbReference>
<gene>
    <name evidence="1" type="ORF">KC675_03785</name>
</gene>
<dbReference type="EMBL" id="JAGQLL010000044">
    <property type="protein sequence ID" value="MCA9380270.1"/>
    <property type="molecule type" value="Genomic_DNA"/>
</dbReference>
<dbReference type="InterPro" id="IPR006336">
    <property type="entry name" value="GCS2"/>
</dbReference>
<dbReference type="InterPro" id="IPR014746">
    <property type="entry name" value="Gln_synth/guanido_kin_cat_dom"/>
</dbReference>
<evidence type="ECO:0000313" key="1">
    <source>
        <dbReference type="EMBL" id="MCA9380270.1"/>
    </source>
</evidence>
<organism evidence="1 2">
    <name type="scientific">Candidatus Dojkabacteria bacterium</name>
    <dbReference type="NCBI Taxonomy" id="2099670"/>
    <lineage>
        <taxon>Bacteria</taxon>
        <taxon>Candidatus Dojkabacteria</taxon>
    </lineage>
</organism>
<dbReference type="InterPro" id="IPR050141">
    <property type="entry name" value="GCL_type2/YbdK_subfam"/>
</dbReference>
<dbReference type="GO" id="GO:0016879">
    <property type="term" value="F:ligase activity, forming carbon-nitrogen bonds"/>
    <property type="evidence" value="ECO:0007669"/>
    <property type="project" value="TreeGrafter"/>
</dbReference>
<reference evidence="1" key="2">
    <citation type="journal article" date="2021" name="Microbiome">
        <title>Successional dynamics and alternative stable states in a saline activated sludge microbial community over 9 years.</title>
        <authorList>
            <person name="Wang Y."/>
            <person name="Ye J."/>
            <person name="Ju F."/>
            <person name="Liu L."/>
            <person name="Boyd J.A."/>
            <person name="Deng Y."/>
            <person name="Parks D.H."/>
            <person name="Jiang X."/>
            <person name="Yin X."/>
            <person name="Woodcroft B.J."/>
            <person name="Tyson G.W."/>
            <person name="Hugenholtz P."/>
            <person name="Polz M.F."/>
            <person name="Zhang T."/>
        </authorList>
    </citation>
    <scope>NUCLEOTIDE SEQUENCE</scope>
    <source>
        <strain evidence="1">HKST-UBA15</strain>
    </source>
</reference>
<dbReference type="PANTHER" id="PTHR36510:SF1">
    <property type="entry name" value="GLUTAMATE--CYSTEINE LIGASE 2-RELATED"/>
    <property type="match status" value="1"/>
</dbReference>